<feature type="region of interest" description="Disordered" evidence="1">
    <location>
        <begin position="158"/>
        <end position="252"/>
    </location>
</feature>
<evidence type="ECO:0000256" key="1">
    <source>
        <dbReference type="SAM" id="MobiDB-lite"/>
    </source>
</evidence>
<organism evidence="2 3">
    <name type="scientific">Skeletonema marinoi</name>
    <dbReference type="NCBI Taxonomy" id="267567"/>
    <lineage>
        <taxon>Eukaryota</taxon>
        <taxon>Sar</taxon>
        <taxon>Stramenopiles</taxon>
        <taxon>Ochrophyta</taxon>
        <taxon>Bacillariophyta</taxon>
        <taxon>Coscinodiscophyceae</taxon>
        <taxon>Thalassiosirophycidae</taxon>
        <taxon>Thalassiosirales</taxon>
        <taxon>Skeletonemataceae</taxon>
        <taxon>Skeletonema</taxon>
        <taxon>Skeletonema marinoi-dohrnii complex</taxon>
    </lineage>
</organism>
<feature type="region of interest" description="Disordered" evidence="1">
    <location>
        <begin position="289"/>
        <end position="342"/>
    </location>
</feature>
<sequence>MMTEDALLRRKEQISSYFERIQAKKDGDDQPKSGGFSVGSSTTTTTDVKTSHRPASTAAAATTTTTTTTGKISLFSSHIKFTSDVAPPPRTVELEKASTAAKCLAILGVTSSSAATTPALPTQEEITISRRLREQEIMKQYEDIKRVEEENRNRRPLVWDKPTFCPFGGETKSDDDEASASEESSGEDKSSESNKNKKRKEPSSSSSRVAEKCSNLLRKSSSSDSSIDPCSNLLRKPSSNPNRHNNLFPNFKYGGMLSSASSVTVRTEWSKEEVDSFVEFTDKWILPGPKKKIKLDHTAEGSSSTTSSSSNTEGGGGEGEYTRRSSIGRPFLPQKVLPSDQA</sequence>
<feature type="compositionally biased region" description="Low complexity" evidence="1">
    <location>
        <begin position="32"/>
        <end position="48"/>
    </location>
</feature>
<feature type="compositionally biased region" description="Polar residues" evidence="1">
    <location>
        <begin position="237"/>
        <end position="248"/>
    </location>
</feature>
<feature type="compositionally biased region" description="Low complexity" evidence="1">
    <location>
        <begin position="203"/>
        <end position="232"/>
    </location>
</feature>
<evidence type="ECO:0000313" key="3">
    <source>
        <dbReference type="Proteomes" id="UP001224775"/>
    </source>
</evidence>
<proteinExistence type="predicted"/>
<dbReference type="AlphaFoldDB" id="A0AAD9D9Y3"/>
<accession>A0AAD9D9Y3</accession>
<comment type="caution">
    <text evidence="2">The sequence shown here is derived from an EMBL/GenBank/DDBJ whole genome shotgun (WGS) entry which is preliminary data.</text>
</comment>
<name>A0AAD9D9Y3_9STRA</name>
<feature type="compositionally biased region" description="Basic and acidic residues" evidence="1">
    <location>
        <begin position="186"/>
        <end position="195"/>
    </location>
</feature>
<dbReference type="EMBL" id="JATAAI010000018">
    <property type="protein sequence ID" value="KAK1739557.1"/>
    <property type="molecule type" value="Genomic_DNA"/>
</dbReference>
<gene>
    <name evidence="2" type="ORF">QTG54_010100</name>
</gene>
<feature type="region of interest" description="Disordered" evidence="1">
    <location>
        <begin position="19"/>
        <end position="65"/>
    </location>
</feature>
<protein>
    <submittedName>
        <fullName evidence="2">Uncharacterized protein</fullName>
    </submittedName>
</protein>
<keyword evidence="3" id="KW-1185">Reference proteome</keyword>
<feature type="compositionally biased region" description="Basic and acidic residues" evidence="1">
    <location>
        <begin position="21"/>
        <end position="31"/>
    </location>
</feature>
<dbReference type="Proteomes" id="UP001224775">
    <property type="component" value="Unassembled WGS sequence"/>
</dbReference>
<evidence type="ECO:0000313" key="2">
    <source>
        <dbReference type="EMBL" id="KAK1739557.1"/>
    </source>
</evidence>
<feature type="compositionally biased region" description="Low complexity" evidence="1">
    <location>
        <begin position="300"/>
        <end position="312"/>
    </location>
</feature>
<reference evidence="2" key="1">
    <citation type="submission" date="2023-06" db="EMBL/GenBank/DDBJ databases">
        <title>Survivors Of The Sea: Transcriptome response of Skeletonema marinoi to long-term dormancy.</title>
        <authorList>
            <person name="Pinder M.I.M."/>
            <person name="Kourtchenko O."/>
            <person name="Robertson E.K."/>
            <person name="Larsson T."/>
            <person name="Maumus F."/>
            <person name="Osuna-Cruz C.M."/>
            <person name="Vancaester E."/>
            <person name="Stenow R."/>
            <person name="Vandepoele K."/>
            <person name="Ploug H."/>
            <person name="Bruchert V."/>
            <person name="Godhe A."/>
            <person name="Topel M."/>
        </authorList>
    </citation>
    <scope>NUCLEOTIDE SEQUENCE</scope>
    <source>
        <strain evidence="2">R05AC</strain>
    </source>
</reference>